<comment type="caution">
    <text evidence="3">The sequence shown here is derived from an EMBL/GenBank/DDBJ whole genome shotgun (WGS) entry which is preliminary data.</text>
</comment>
<keyword evidence="4" id="KW-1185">Reference proteome</keyword>
<dbReference type="Pfam" id="PF01068">
    <property type="entry name" value="DNA_ligase_A_M"/>
    <property type="match status" value="1"/>
</dbReference>
<dbReference type="Gene3D" id="3.30.1490.70">
    <property type="match status" value="1"/>
</dbReference>
<proteinExistence type="predicted"/>
<sequence>MAASWAPPLNLSPVTDDVDQARTWFEINSAAGIEGLVVKDGAQPYRGGARSWLKVKHRSTLDVVCGALTGPRSQPRELVVGLPIAGTLRVMGRTTLLSPGGPPPAGASPCPGPGAQRHGGRPSTRVRSAGPARRPGAGSVGCWCRSSWRCGCAR</sequence>
<organism evidence="3 4">
    <name type="scientific">Oerskovia douganii</name>
    <dbReference type="NCBI Taxonomy" id="2762210"/>
    <lineage>
        <taxon>Bacteria</taxon>
        <taxon>Bacillati</taxon>
        <taxon>Actinomycetota</taxon>
        <taxon>Actinomycetes</taxon>
        <taxon>Micrococcales</taxon>
        <taxon>Cellulomonadaceae</taxon>
        <taxon>Oerskovia</taxon>
    </lineage>
</organism>
<dbReference type="GO" id="GO:0005524">
    <property type="term" value="F:ATP binding"/>
    <property type="evidence" value="ECO:0007669"/>
    <property type="project" value="InterPro"/>
</dbReference>
<evidence type="ECO:0000313" key="3">
    <source>
        <dbReference type="EMBL" id="MBE7702264.1"/>
    </source>
</evidence>
<gene>
    <name evidence="3" type="ORF">H9623_18390</name>
</gene>
<name>A0A9D5Z1G5_9CELL</name>
<reference evidence="3 4" key="1">
    <citation type="submission" date="2020-08" db="EMBL/GenBank/DDBJ databases">
        <title>A Genomic Blueprint of the Chicken Gut Microbiome.</title>
        <authorList>
            <person name="Gilroy R."/>
            <person name="Ravi A."/>
            <person name="Getino M."/>
            <person name="Pursley I."/>
            <person name="Horton D.L."/>
            <person name="Alikhan N.-F."/>
            <person name="Baker D."/>
            <person name="Gharbi K."/>
            <person name="Hall N."/>
            <person name="Watson M."/>
            <person name="Adriaenssens E.M."/>
            <person name="Foster-Nyarko E."/>
            <person name="Jarju S."/>
            <person name="Secka A."/>
            <person name="Antonio M."/>
            <person name="Oren A."/>
            <person name="Chaudhuri R."/>
            <person name="La Ragione R.M."/>
            <person name="Hildebrand F."/>
            <person name="Pallen M.J."/>
        </authorList>
    </citation>
    <scope>NUCLEOTIDE SEQUENCE [LARGE SCALE GENOMIC DNA]</scope>
    <source>
        <strain evidence="3 4">Sa1BUA8</strain>
    </source>
</reference>
<dbReference type="SUPFAM" id="SSF56091">
    <property type="entry name" value="DNA ligase/mRNA capping enzyme, catalytic domain"/>
    <property type="match status" value="1"/>
</dbReference>
<feature type="domain" description="ATP-dependent DNA ligase family profile" evidence="2">
    <location>
        <begin position="13"/>
        <end position="56"/>
    </location>
</feature>
<dbReference type="GO" id="GO:0006310">
    <property type="term" value="P:DNA recombination"/>
    <property type="evidence" value="ECO:0007669"/>
    <property type="project" value="InterPro"/>
</dbReference>
<dbReference type="InterPro" id="IPR012310">
    <property type="entry name" value="DNA_ligase_ATP-dep_cent"/>
</dbReference>
<dbReference type="EMBL" id="JACSPN010000039">
    <property type="protein sequence ID" value="MBE7702264.1"/>
    <property type="molecule type" value="Genomic_DNA"/>
</dbReference>
<feature type="compositionally biased region" description="Pro residues" evidence="1">
    <location>
        <begin position="100"/>
        <end position="112"/>
    </location>
</feature>
<dbReference type="AlphaFoldDB" id="A0A9D5Z1G5"/>
<feature type="region of interest" description="Disordered" evidence="1">
    <location>
        <begin position="93"/>
        <end position="140"/>
    </location>
</feature>
<evidence type="ECO:0000259" key="2">
    <source>
        <dbReference type="Pfam" id="PF01068"/>
    </source>
</evidence>
<evidence type="ECO:0000256" key="1">
    <source>
        <dbReference type="SAM" id="MobiDB-lite"/>
    </source>
</evidence>
<dbReference type="GO" id="GO:0003910">
    <property type="term" value="F:DNA ligase (ATP) activity"/>
    <property type="evidence" value="ECO:0007669"/>
    <property type="project" value="InterPro"/>
</dbReference>
<accession>A0A9D5Z1G5</accession>
<protein>
    <recommendedName>
        <fullName evidence="2">ATP-dependent DNA ligase family profile domain-containing protein</fullName>
    </recommendedName>
</protein>
<evidence type="ECO:0000313" key="4">
    <source>
        <dbReference type="Proteomes" id="UP000822993"/>
    </source>
</evidence>
<dbReference type="GO" id="GO:0006281">
    <property type="term" value="P:DNA repair"/>
    <property type="evidence" value="ECO:0007669"/>
    <property type="project" value="InterPro"/>
</dbReference>
<dbReference type="Proteomes" id="UP000822993">
    <property type="component" value="Unassembled WGS sequence"/>
</dbReference>